<keyword evidence="4" id="KW-1185">Reference proteome</keyword>
<reference evidence="3 4" key="1">
    <citation type="journal article" date="2017" name="Nat. Commun.">
        <title>Genome assembly with in vitro proximity ligation data and whole-genome triplication in lettuce.</title>
        <authorList>
            <person name="Reyes-Chin-Wo S."/>
            <person name="Wang Z."/>
            <person name="Yang X."/>
            <person name="Kozik A."/>
            <person name="Arikit S."/>
            <person name="Song C."/>
            <person name="Xia L."/>
            <person name="Froenicke L."/>
            <person name="Lavelle D.O."/>
            <person name="Truco M.J."/>
            <person name="Xia R."/>
            <person name="Zhu S."/>
            <person name="Xu C."/>
            <person name="Xu H."/>
            <person name="Xu X."/>
            <person name="Cox K."/>
            <person name="Korf I."/>
            <person name="Meyers B.C."/>
            <person name="Michelmore R.W."/>
        </authorList>
    </citation>
    <scope>NUCLEOTIDE SEQUENCE [LARGE SCALE GENOMIC DNA]</scope>
    <source>
        <strain evidence="4">cv. Salinas</strain>
        <tissue evidence="3">Seedlings</tissue>
    </source>
</reference>
<dbReference type="AlphaFoldDB" id="A0A9R1WGW6"/>
<feature type="domain" description="Disease resistance protein At4g27190-like leucine-rich repeats" evidence="2">
    <location>
        <begin position="19"/>
        <end position="69"/>
    </location>
</feature>
<accession>A0A9R1WGW6</accession>
<dbReference type="Gene3D" id="3.80.10.10">
    <property type="entry name" value="Ribonuclease Inhibitor"/>
    <property type="match status" value="2"/>
</dbReference>
<dbReference type="SUPFAM" id="SSF52047">
    <property type="entry name" value="RNI-like"/>
    <property type="match status" value="1"/>
</dbReference>
<gene>
    <name evidence="3" type="ORF">LSAT_V11C200053400</name>
</gene>
<name>A0A9R1WGW6_LACSA</name>
<dbReference type="InterPro" id="IPR050905">
    <property type="entry name" value="Plant_NBS-LRR"/>
</dbReference>
<evidence type="ECO:0000256" key="1">
    <source>
        <dbReference type="ARBA" id="ARBA00022821"/>
    </source>
</evidence>
<protein>
    <recommendedName>
        <fullName evidence="2">Disease resistance protein At4g27190-like leucine-rich repeats domain-containing protein</fullName>
    </recommendedName>
</protein>
<evidence type="ECO:0000259" key="2">
    <source>
        <dbReference type="Pfam" id="PF23247"/>
    </source>
</evidence>
<dbReference type="EMBL" id="NBSK02000002">
    <property type="protein sequence ID" value="KAJ0222405.1"/>
    <property type="molecule type" value="Genomic_DNA"/>
</dbReference>
<sequence>MTLFSQVGGVSWTLCQYSREITIVSCNALSSVIPCYAVGQMQKLQVLNIIDCDGMKEVFETQGMNNNTNSNGGYEDGNDGTLAIPRVNNVIMLPNLKILEIMNCNLLEHIFKFSTLESLKHLEELTIRFCYKMKVIVQDDDGEKTTSSFKVVVFPHLKSITLEDLPELMGFFLGIDEFQWPSLDKVMIKYCPKMMVFAPGGSTAPQLKYIHTQLGKHSLECGLNFHVKTIAHHQTPLFPGLDSIGSFLATSEGIPWSFHNLIEAYMAYNQDVEKIFTSNEFLQLKKLENIHVSWCFLVEVFEAFEAQTNSSGVDESQTTIVKLPNLIQVELTELTYLRYIWKSNRWTIFEFPNLTRVSIEGCNMLEHVFTSSMVSSLLQLQDLYISRCDYIEEVIVKDENVVVQAQEEEESYGKVNDIVLHHLKSLELDSLRGLKGFWLGKENFSFPLLDTLIIKHCQAITTFTMGNLATPQLKEIEIDFDSYYVVGEDINSIIKSKLEVGKPF</sequence>
<evidence type="ECO:0000313" key="4">
    <source>
        <dbReference type="Proteomes" id="UP000235145"/>
    </source>
</evidence>
<feature type="domain" description="Disease resistance protein At4g27190-like leucine-rich repeats" evidence="2">
    <location>
        <begin position="92"/>
        <end position="194"/>
    </location>
</feature>
<comment type="caution">
    <text evidence="3">The sequence shown here is derived from an EMBL/GenBank/DDBJ whole genome shotgun (WGS) entry which is preliminary data.</text>
</comment>
<feature type="domain" description="Disease resistance protein At4g27190-like leucine-rich repeats" evidence="2">
    <location>
        <begin position="257"/>
        <end position="389"/>
    </location>
</feature>
<evidence type="ECO:0000313" key="3">
    <source>
        <dbReference type="EMBL" id="KAJ0222405.1"/>
    </source>
</evidence>
<dbReference type="InterPro" id="IPR057135">
    <property type="entry name" value="At4g27190-like_LRR"/>
</dbReference>
<dbReference type="PANTHER" id="PTHR33463">
    <property type="entry name" value="NB-ARC DOMAIN-CONTAINING PROTEIN-RELATED"/>
    <property type="match status" value="1"/>
</dbReference>
<organism evidence="3 4">
    <name type="scientific">Lactuca sativa</name>
    <name type="common">Garden lettuce</name>
    <dbReference type="NCBI Taxonomy" id="4236"/>
    <lineage>
        <taxon>Eukaryota</taxon>
        <taxon>Viridiplantae</taxon>
        <taxon>Streptophyta</taxon>
        <taxon>Embryophyta</taxon>
        <taxon>Tracheophyta</taxon>
        <taxon>Spermatophyta</taxon>
        <taxon>Magnoliopsida</taxon>
        <taxon>eudicotyledons</taxon>
        <taxon>Gunneridae</taxon>
        <taxon>Pentapetalae</taxon>
        <taxon>asterids</taxon>
        <taxon>campanulids</taxon>
        <taxon>Asterales</taxon>
        <taxon>Asteraceae</taxon>
        <taxon>Cichorioideae</taxon>
        <taxon>Cichorieae</taxon>
        <taxon>Lactucinae</taxon>
        <taxon>Lactuca</taxon>
    </lineage>
</organism>
<dbReference type="PANTHER" id="PTHR33463:SF96">
    <property type="entry name" value="LEUCINE-RICH REPEAT DOMAIN, L DOMAIN-LIKE PROTEIN-RELATED"/>
    <property type="match status" value="1"/>
</dbReference>
<dbReference type="InterPro" id="IPR032675">
    <property type="entry name" value="LRR_dom_sf"/>
</dbReference>
<keyword evidence="1" id="KW-0611">Plant defense</keyword>
<dbReference type="Pfam" id="PF23247">
    <property type="entry name" value="LRR_RPS2"/>
    <property type="match status" value="3"/>
</dbReference>
<dbReference type="Proteomes" id="UP000235145">
    <property type="component" value="Unassembled WGS sequence"/>
</dbReference>
<proteinExistence type="predicted"/>